<dbReference type="PANTHER" id="PTHR46082">
    <property type="entry name" value="ATP/GTP-BINDING PROTEIN-RELATED"/>
    <property type="match status" value="1"/>
</dbReference>
<dbReference type="InterPro" id="IPR053137">
    <property type="entry name" value="NLR-like"/>
</dbReference>
<dbReference type="OrthoDB" id="20872at2759"/>
<dbReference type="Proteomes" id="UP000664169">
    <property type="component" value="Unassembled WGS sequence"/>
</dbReference>
<proteinExistence type="predicted"/>
<dbReference type="GO" id="GO:0009116">
    <property type="term" value="P:nucleoside metabolic process"/>
    <property type="evidence" value="ECO:0007669"/>
    <property type="project" value="InterPro"/>
</dbReference>
<evidence type="ECO:0000313" key="3">
    <source>
        <dbReference type="Proteomes" id="UP000664169"/>
    </source>
</evidence>
<dbReference type="PANTHER" id="PTHR46082:SF11">
    <property type="entry name" value="AAA+ ATPASE DOMAIN-CONTAINING PROTEIN-RELATED"/>
    <property type="match status" value="1"/>
</dbReference>
<sequence length="349" mass="37785">MQLTHDDYTIGWIAALSDELAAAQALLDTEHITLAVPGDHNTYTLGSIGPHNIVVTGLPEGVIGTNAAGNAGVNLIRSFPNIRFVFMVGVGGGVPAAGVRLGDIVVSSPQGQTGGVIQYDLGTNIQEAEFVRKGVLQAPPPQILTALKALRANARRRGYKFMEFYEQMLQENPLLRPDFERPMEDDLYLADYLHIGHRADCLMCDSSKIVQRTARSATAVHYGLIASGNAVIRNAVLRDQLFEKEGIICFEMEAAGLMNSLGCLIIRGISDYCDTHKNKDWQPYATAIAAAFAKELLLVIPVQQVDTPLKNRTLDGGTTYHTKFTEGSNAGLQIGHNSGNIYYGGPRSS</sequence>
<dbReference type="AlphaFoldDB" id="A0A8H3F8N9"/>
<dbReference type="GO" id="GO:0003824">
    <property type="term" value="F:catalytic activity"/>
    <property type="evidence" value="ECO:0007669"/>
    <property type="project" value="InterPro"/>
</dbReference>
<dbReference type="EMBL" id="CAJPDQ010000014">
    <property type="protein sequence ID" value="CAF9919064.1"/>
    <property type="molecule type" value="Genomic_DNA"/>
</dbReference>
<feature type="domain" description="Nucleoside phosphorylase" evidence="1">
    <location>
        <begin position="9"/>
        <end position="160"/>
    </location>
</feature>
<organism evidence="2 3">
    <name type="scientific">Gomphillus americanus</name>
    <dbReference type="NCBI Taxonomy" id="1940652"/>
    <lineage>
        <taxon>Eukaryota</taxon>
        <taxon>Fungi</taxon>
        <taxon>Dikarya</taxon>
        <taxon>Ascomycota</taxon>
        <taxon>Pezizomycotina</taxon>
        <taxon>Lecanoromycetes</taxon>
        <taxon>OSLEUM clade</taxon>
        <taxon>Ostropomycetidae</taxon>
        <taxon>Ostropales</taxon>
        <taxon>Graphidaceae</taxon>
        <taxon>Gomphilloideae</taxon>
        <taxon>Gomphillus</taxon>
    </lineage>
</organism>
<dbReference type="SUPFAM" id="SSF53167">
    <property type="entry name" value="Purine and uridine phosphorylases"/>
    <property type="match status" value="1"/>
</dbReference>
<name>A0A8H3F8N9_9LECA</name>
<evidence type="ECO:0000259" key="1">
    <source>
        <dbReference type="Pfam" id="PF01048"/>
    </source>
</evidence>
<evidence type="ECO:0000313" key="2">
    <source>
        <dbReference type="EMBL" id="CAF9919064.1"/>
    </source>
</evidence>
<dbReference type="InterPro" id="IPR035994">
    <property type="entry name" value="Nucleoside_phosphorylase_sf"/>
</dbReference>
<keyword evidence="3" id="KW-1185">Reference proteome</keyword>
<reference evidence="2" key="1">
    <citation type="submission" date="2021-03" db="EMBL/GenBank/DDBJ databases">
        <authorList>
            <person name="Tagirdzhanova G."/>
        </authorList>
    </citation>
    <scope>NUCLEOTIDE SEQUENCE</scope>
</reference>
<dbReference type="Pfam" id="PF01048">
    <property type="entry name" value="PNP_UDP_1"/>
    <property type="match status" value="1"/>
</dbReference>
<dbReference type="Gene3D" id="3.40.50.1580">
    <property type="entry name" value="Nucleoside phosphorylase domain"/>
    <property type="match status" value="1"/>
</dbReference>
<gene>
    <name evidence="2" type="ORF">GOMPHAMPRED_001667</name>
</gene>
<comment type="caution">
    <text evidence="2">The sequence shown here is derived from an EMBL/GenBank/DDBJ whole genome shotgun (WGS) entry which is preliminary data.</text>
</comment>
<dbReference type="InterPro" id="IPR000845">
    <property type="entry name" value="Nucleoside_phosphorylase_d"/>
</dbReference>
<protein>
    <recommendedName>
        <fullName evidence="1">Nucleoside phosphorylase domain-containing protein</fullName>
    </recommendedName>
</protein>
<accession>A0A8H3F8N9</accession>